<sequence length="243" mass="26640">MLPTPHPCVHALHLAVQPRLIGSLLTAILEFSTKTTGVPVSYMEFSNVAVTIVMNETAKVFCAIFYDLADGPKFGAFIAKEILTAFVDEYAADLGNVGHNLRDFHGFHYKISEVIRESVKPILATLQQQRGIQKAILVTDDTVTYATVDVDQLGVLVNLQSLRTLAGDMMAFVGDNAHSVTMQGARNCNIQVSTIENATLVVVYKQGGPHTSMCVAAINEAIGLLQRGTFQWTDEPFWVIVEW</sequence>
<dbReference type="Proteomes" id="UP000332933">
    <property type="component" value="Unassembled WGS sequence"/>
</dbReference>
<dbReference type="EMBL" id="VJMH01005382">
    <property type="protein sequence ID" value="KAF0696613.1"/>
    <property type="molecule type" value="Genomic_DNA"/>
</dbReference>
<evidence type="ECO:0000313" key="1">
    <source>
        <dbReference type="EMBL" id="KAF0696613.1"/>
    </source>
</evidence>
<protein>
    <submittedName>
        <fullName evidence="2">Aste57867_12638 protein</fullName>
    </submittedName>
</protein>
<gene>
    <name evidence="2" type="primary">Aste57867_12638</name>
    <name evidence="1" type="ORF">As57867_012592</name>
    <name evidence="2" type="ORF">ASTE57867_12638</name>
</gene>
<proteinExistence type="predicted"/>
<evidence type="ECO:0000313" key="2">
    <source>
        <dbReference type="EMBL" id="VFT89488.1"/>
    </source>
</evidence>
<accession>A0A485KWW7</accession>
<organism evidence="2 3">
    <name type="scientific">Aphanomyces stellatus</name>
    <dbReference type="NCBI Taxonomy" id="120398"/>
    <lineage>
        <taxon>Eukaryota</taxon>
        <taxon>Sar</taxon>
        <taxon>Stramenopiles</taxon>
        <taxon>Oomycota</taxon>
        <taxon>Saprolegniomycetes</taxon>
        <taxon>Saprolegniales</taxon>
        <taxon>Verrucalvaceae</taxon>
        <taxon>Aphanomyces</taxon>
    </lineage>
</organism>
<reference evidence="2 3" key="1">
    <citation type="submission" date="2019-03" db="EMBL/GenBank/DDBJ databases">
        <authorList>
            <person name="Gaulin E."/>
            <person name="Dumas B."/>
        </authorList>
    </citation>
    <scope>NUCLEOTIDE SEQUENCE [LARGE SCALE GENOMIC DNA]</scope>
    <source>
        <strain evidence="2">CBS 568.67</strain>
    </source>
</reference>
<reference evidence="1" key="2">
    <citation type="submission" date="2019-06" db="EMBL/GenBank/DDBJ databases">
        <title>Genomics analysis of Aphanomyces spp. identifies a new class of oomycete effector associated with host adaptation.</title>
        <authorList>
            <person name="Gaulin E."/>
        </authorList>
    </citation>
    <scope>NUCLEOTIDE SEQUENCE</scope>
    <source>
        <strain evidence="1">CBS 578.67</strain>
    </source>
</reference>
<dbReference type="EMBL" id="CAADRA010005403">
    <property type="protein sequence ID" value="VFT89488.1"/>
    <property type="molecule type" value="Genomic_DNA"/>
</dbReference>
<name>A0A485KWW7_9STRA</name>
<keyword evidence="3" id="KW-1185">Reference proteome</keyword>
<dbReference type="AlphaFoldDB" id="A0A485KWW7"/>
<dbReference type="OrthoDB" id="10261052at2759"/>
<evidence type="ECO:0000313" key="3">
    <source>
        <dbReference type="Proteomes" id="UP000332933"/>
    </source>
</evidence>